<dbReference type="PROSITE" id="PS51777">
    <property type="entry name" value="RH2"/>
    <property type="match status" value="1"/>
</dbReference>
<feature type="coiled-coil region" evidence="5">
    <location>
        <begin position="161"/>
        <end position="209"/>
    </location>
</feature>
<feature type="compositionally biased region" description="Low complexity" evidence="6">
    <location>
        <begin position="913"/>
        <end position="927"/>
    </location>
</feature>
<dbReference type="PANTHER" id="PTHR13886:SF4">
    <property type="entry name" value="JNK-INTERACTING PROTEIN 3"/>
    <property type="match status" value="1"/>
</dbReference>
<accession>A0A267H344</accession>
<dbReference type="GO" id="GO:0016192">
    <property type="term" value="P:vesicle-mediated transport"/>
    <property type="evidence" value="ECO:0007669"/>
    <property type="project" value="TreeGrafter"/>
</dbReference>
<feature type="domain" description="RH1" evidence="7">
    <location>
        <begin position="47"/>
        <end position="135"/>
    </location>
</feature>
<organism evidence="9 10">
    <name type="scientific">Macrostomum lignano</name>
    <dbReference type="NCBI Taxonomy" id="282301"/>
    <lineage>
        <taxon>Eukaryota</taxon>
        <taxon>Metazoa</taxon>
        <taxon>Spiralia</taxon>
        <taxon>Lophotrochozoa</taxon>
        <taxon>Platyhelminthes</taxon>
        <taxon>Rhabditophora</taxon>
        <taxon>Macrostomorpha</taxon>
        <taxon>Macrostomida</taxon>
        <taxon>Macrostomidae</taxon>
        <taxon>Macrostomum</taxon>
    </lineage>
</organism>
<dbReference type="GO" id="GO:0005078">
    <property type="term" value="F:MAP-kinase scaffold activity"/>
    <property type="evidence" value="ECO:0007669"/>
    <property type="project" value="InterPro"/>
</dbReference>
<dbReference type="OrthoDB" id="10256043at2759"/>
<dbReference type="InterPro" id="IPR011047">
    <property type="entry name" value="Quinoprotein_ADH-like_sf"/>
</dbReference>
<dbReference type="PROSITE" id="PS51776">
    <property type="entry name" value="RH1"/>
    <property type="match status" value="1"/>
</dbReference>
<dbReference type="STRING" id="282301.A0A267H344"/>
<evidence type="ECO:0000256" key="4">
    <source>
        <dbReference type="ARBA" id="ARBA00023054"/>
    </source>
</evidence>
<dbReference type="Pfam" id="PF19056">
    <property type="entry name" value="WD40_2"/>
    <property type="match status" value="1"/>
</dbReference>
<feature type="compositionally biased region" description="Polar residues" evidence="6">
    <location>
        <begin position="33"/>
        <end position="52"/>
    </location>
</feature>
<dbReference type="InterPro" id="IPR039911">
    <property type="entry name" value="JIP3/JIP4"/>
</dbReference>
<dbReference type="Gene3D" id="1.20.58.1770">
    <property type="match status" value="1"/>
</dbReference>
<protein>
    <recommendedName>
        <fullName evidence="11">RH1 domain-containing protein</fullName>
    </recommendedName>
</protein>
<feature type="domain" description="RH2" evidence="8">
    <location>
        <begin position="536"/>
        <end position="624"/>
    </location>
</feature>
<dbReference type="Pfam" id="PF16471">
    <property type="entry name" value="JIP_LZII"/>
    <property type="match status" value="1"/>
</dbReference>
<keyword evidence="10" id="KW-1185">Reference proteome</keyword>
<feature type="compositionally biased region" description="Low complexity" evidence="6">
    <location>
        <begin position="638"/>
        <end position="668"/>
    </location>
</feature>
<evidence type="ECO:0000256" key="1">
    <source>
        <dbReference type="ARBA" id="ARBA00004496"/>
    </source>
</evidence>
<dbReference type="InterPro" id="IPR032486">
    <property type="entry name" value="JIP_LZII"/>
</dbReference>
<dbReference type="Pfam" id="PF09744">
    <property type="entry name" value="RH1"/>
    <property type="match status" value="1"/>
</dbReference>
<dbReference type="GO" id="GO:0005737">
    <property type="term" value="C:cytoplasm"/>
    <property type="evidence" value="ECO:0007669"/>
    <property type="project" value="UniProtKB-SubCell"/>
</dbReference>
<evidence type="ECO:0000256" key="3">
    <source>
        <dbReference type="ARBA" id="ARBA00022490"/>
    </source>
</evidence>
<keyword evidence="3" id="KW-0963">Cytoplasm</keyword>
<feature type="region of interest" description="Disordered" evidence="6">
    <location>
        <begin position="247"/>
        <end position="291"/>
    </location>
</feature>
<proteinExistence type="inferred from homology"/>
<feature type="region of interest" description="Disordered" evidence="6">
    <location>
        <begin position="507"/>
        <end position="536"/>
    </location>
</feature>
<dbReference type="Proteomes" id="UP000215902">
    <property type="component" value="Unassembled WGS sequence"/>
</dbReference>
<evidence type="ECO:0000259" key="8">
    <source>
        <dbReference type="PROSITE" id="PS51777"/>
    </source>
</evidence>
<feature type="region of interest" description="Disordered" evidence="6">
    <location>
        <begin position="347"/>
        <end position="400"/>
    </location>
</feature>
<feature type="region of interest" description="Disordered" evidence="6">
    <location>
        <begin position="859"/>
        <end position="880"/>
    </location>
</feature>
<name>A0A267H344_9PLAT</name>
<evidence type="ECO:0000259" key="7">
    <source>
        <dbReference type="PROSITE" id="PS51776"/>
    </source>
</evidence>
<feature type="compositionally biased region" description="Polar residues" evidence="6">
    <location>
        <begin position="941"/>
        <end position="950"/>
    </location>
</feature>
<dbReference type="PANTHER" id="PTHR13886">
    <property type="entry name" value="JNK/SAPK-ASSOCIATED PROTEIN"/>
    <property type="match status" value="1"/>
</dbReference>
<reference evidence="9 10" key="1">
    <citation type="submission" date="2017-06" db="EMBL/GenBank/DDBJ databases">
        <title>A platform for efficient transgenesis in Macrostomum lignano, a flatworm model organism for stem cell research.</title>
        <authorList>
            <person name="Berezikov E."/>
        </authorList>
    </citation>
    <scope>NUCLEOTIDE SEQUENCE [LARGE SCALE GENOMIC DNA]</scope>
    <source>
        <strain evidence="9">DV1</strain>
        <tissue evidence="9">Whole organism</tissue>
    </source>
</reference>
<feature type="region of interest" description="Disordered" evidence="6">
    <location>
        <begin position="1"/>
        <end position="56"/>
    </location>
</feature>
<evidence type="ECO:0000313" key="9">
    <source>
        <dbReference type="EMBL" id="PAA92730.1"/>
    </source>
</evidence>
<dbReference type="EMBL" id="NIVC01000040">
    <property type="protein sequence ID" value="PAA92730.1"/>
    <property type="molecule type" value="Genomic_DNA"/>
</dbReference>
<evidence type="ECO:0000256" key="6">
    <source>
        <dbReference type="SAM" id="MobiDB-lite"/>
    </source>
</evidence>
<gene>
    <name evidence="9" type="ORF">BOX15_Mlig030463g1</name>
</gene>
<keyword evidence="4 5" id="KW-0175">Coiled coil</keyword>
<feature type="compositionally biased region" description="Polar residues" evidence="6">
    <location>
        <begin position="900"/>
        <end position="911"/>
    </location>
</feature>
<dbReference type="SUPFAM" id="SSF50998">
    <property type="entry name" value="Quinoprotein alcohol dehydrogenase-like"/>
    <property type="match status" value="1"/>
</dbReference>
<dbReference type="FunFam" id="1.20.5.1000:FF:000001">
    <property type="entry name" value="C-Jun-amino-terminal kinase-interacting protein 3 isoform X2"/>
    <property type="match status" value="1"/>
</dbReference>
<evidence type="ECO:0000256" key="5">
    <source>
        <dbReference type="SAM" id="Coils"/>
    </source>
</evidence>
<comment type="caution">
    <text evidence="9">The sequence shown here is derived from an EMBL/GenBank/DDBJ whole genome shotgun (WGS) entry which is preliminary data.</text>
</comment>
<dbReference type="GO" id="GO:0008432">
    <property type="term" value="F:JUN kinase binding"/>
    <property type="evidence" value="ECO:0007669"/>
    <property type="project" value="TreeGrafter"/>
</dbReference>
<feature type="compositionally biased region" description="Polar residues" evidence="6">
    <location>
        <begin position="1"/>
        <end position="12"/>
    </location>
</feature>
<feature type="region of interest" description="Disordered" evidence="6">
    <location>
        <begin position="900"/>
        <end position="950"/>
    </location>
</feature>
<dbReference type="Gene3D" id="1.20.5.1000">
    <property type="entry name" value="arf6 gtpase in complex with a specific effector, jip4"/>
    <property type="match status" value="1"/>
</dbReference>
<comment type="similarity">
    <text evidence="2">Belongs to the JIP scaffold family.</text>
</comment>
<evidence type="ECO:0008006" key="11">
    <source>
        <dbReference type="Google" id="ProtNLM"/>
    </source>
</evidence>
<evidence type="ECO:0000256" key="2">
    <source>
        <dbReference type="ARBA" id="ARBA00009866"/>
    </source>
</evidence>
<dbReference type="GO" id="GO:0030159">
    <property type="term" value="F:signaling receptor complex adaptor activity"/>
    <property type="evidence" value="ECO:0007669"/>
    <property type="project" value="TreeGrafter"/>
</dbReference>
<evidence type="ECO:0000313" key="10">
    <source>
        <dbReference type="Proteomes" id="UP000215902"/>
    </source>
</evidence>
<feature type="compositionally biased region" description="Low complexity" evidence="6">
    <location>
        <begin position="366"/>
        <end position="385"/>
    </location>
</feature>
<comment type="subcellular location">
    <subcellularLocation>
        <location evidence="1">Cytoplasm</location>
    </subcellularLocation>
</comment>
<dbReference type="GO" id="GO:0019894">
    <property type="term" value="F:kinesin binding"/>
    <property type="evidence" value="ECO:0007669"/>
    <property type="project" value="TreeGrafter"/>
</dbReference>
<dbReference type="InterPro" id="IPR034744">
    <property type="entry name" value="RH2"/>
</dbReference>
<sequence>GQSNSDSFQSSETQREMSSEEAAELAAEATESPVLSESVEYSSLNLKHSPSPTLEEGHVMSDRVQSLASQIYTEFENMIKKYDEEVVKDLMPLIVTVLENLERAITERGQFEVSLELLKEDNHQLLSQFEREKQMRKTAEDRMFLTEEAAAEEKAKFSEDKDSLQSICKMLELKARNAQDQISRLEEKERELRRELQNCRDKYTDLLRTHTEHLERTKLLMASDQPISAELGGGAGSARIVHNQQHRLHRPLSQQDASATGLGGSGLRNQSRQQQQQQQQHHHQESSNNSALTETDRFYSAMEGQDASLRDELAVSQEQPAALPGDSLPTLEVIDVVRLDDKGFKVPIAGCSNPDPSQEMYPPPGQQQQQEKQQQQQQQILRQPPSRLMPAESSASNEASLYEEVSAGGDAQAIEDIDLGADIVGEYSLDEYDDSGEFGMSREIENLIKENADLIETKNALNIVKDDLIAKVDELTGEKDMLQEEVSSLTILKNKLKEKLTELEAENKSLREEAKKAKRHADRGEDEDESVPMAQRKRFTRVEMSRVLMERNQYKERLMELQEAVRWTEMLRANREPPQEMKKKRSSLFGFANFFKIRSSSGQASSASTSVVSGLASGSTPSPQQQQLGGGGGLRYRPATSSSSTSASSSPRPATAAAAASSTPLSPAGDPTRAEREAMGLPASQNRAYDFLSASERRPQPQQRQQQHPVVRLKPEIATGRQHAYGWALPSQQQSTSSMPIPVPIYCRPLLDKAKEIKVWCAAAVSAGLRRQFNLGDAPDSPELTSLSEQLSREQAQFGMLPDVGLTSVVWICTSEQSSAGPSQVCIIDANRPAELLQAFTLCQSQVLAVTCVPGPAPGDFQPDDAPNIDGNGSGADVDPLSELASDRARLVRCVAVESPNQSPHASSLSLVGSPSKQQQPQGQQKQRTGTDLLIERGLSSEPTSSSGRSAYLSDSTMWLGCQNGLLFIHSAVNNWRRCLQCLQLKDAIVAICHLRGRAFLGLANGSLLVFCRRQLDSNAATAMEQQQQQCWDLSRYYELAVSDAAAPVRAMAATAGGAALWIGVQNTIKVVDPRTLRVAASFDAHPRADSTVRLLCPIGEGVWIGFRLDTVLRLFHAHTHALLQEIDIEPYISQVLGTSRLGFSLVRLTSLFAACGRLWIGTSNGIIVTVPFVTQPASGSAGDGVQDSEGFSCLLPHVSMDLAQLSFHGHKDAVKFFLAVPGKREPPPAGTISRDKDCRTVLLISGGEGYIDFRVGDPEDPSEQDQSAVSGAKSLVPKPERSHLIVWQVSEQ</sequence>
<feature type="non-terminal residue" evidence="9">
    <location>
        <position position="1"/>
    </location>
</feature>
<feature type="region of interest" description="Disordered" evidence="6">
    <location>
        <begin position="1255"/>
        <end position="1278"/>
    </location>
</feature>
<feature type="compositionally biased region" description="Low complexity" evidence="6">
    <location>
        <begin position="612"/>
        <end position="627"/>
    </location>
</feature>
<dbReference type="InterPro" id="IPR034743">
    <property type="entry name" value="RH1"/>
</dbReference>
<feature type="region of interest" description="Disordered" evidence="6">
    <location>
        <begin position="612"/>
        <end position="683"/>
    </location>
</feature>